<evidence type="ECO:0000256" key="3">
    <source>
        <dbReference type="ARBA" id="ARBA00022741"/>
    </source>
</evidence>
<evidence type="ECO:0000259" key="5">
    <source>
        <dbReference type="PROSITE" id="PS50893"/>
    </source>
</evidence>
<proteinExistence type="inferred from homology"/>
<protein>
    <recommendedName>
        <fullName evidence="5">ABC transporter domain-containing protein</fullName>
    </recommendedName>
</protein>
<evidence type="ECO:0000256" key="2">
    <source>
        <dbReference type="ARBA" id="ARBA00022448"/>
    </source>
</evidence>
<evidence type="ECO:0000256" key="1">
    <source>
        <dbReference type="ARBA" id="ARBA00005417"/>
    </source>
</evidence>
<dbReference type="SMART" id="SM00382">
    <property type="entry name" value="AAA"/>
    <property type="match status" value="1"/>
</dbReference>
<dbReference type="PROSITE" id="PS50893">
    <property type="entry name" value="ABC_TRANSPORTER_2"/>
    <property type="match status" value="1"/>
</dbReference>
<feature type="domain" description="ABC transporter" evidence="5">
    <location>
        <begin position="27"/>
        <end position="337"/>
    </location>
</feature>
<dbReference type="InterPro" id="IPR003439">
    <property type="entry name" value="ABC_transporter-like_ATP-bd"/>
</dbReference>
<name>A0A0F9D8J4_9ZZZZ</name>
<dbReference type="EMBL" id="LAZR01030003">
    <property type="protein sequence ID" value="KKL57899.1"/>
    <property type="molecule type" value="Genomic_DNA"/>
</dbReference>
<dbReference type="AlphaFoldDB" id="A0A0F9D8J4"/>
<feature type="non-terminal residue" evidence="6">
    <location>
        <position position="416"/>
    </location>
</feature>
<dbReference type="GO" id="GO:0005524">
    <property type="term" value="F:ATP binding"/>
    <property type="evidence" value="ECO:0007669"/>
    <property type="project" value="UniProtKB-KW"/>
</dbReference>
<dbReference type="GO" id="GO:0016887">
    <property type="term" value="F:ATP hydrolysis activity"/>
    <property type="evidence" value="ECO:0007669"/>
    <property type="project" value="InterPro"/>
</dbReference>
<gene>
    <name evidence="6" type="ORF">LCGC14_2230810</name>
</gene>
<dbReference type="Gene3D" id="3.40.50.300">
    <property type="entry name" value="P-loop containing nucleotide triphosphate hydrolases"/>
    <property type="match status" value="1"/>
</dbReference>
<keyword evidence="4" id="KW-0067">ATP-binding</keyword>
<dbReference type="InterPro" id="IPR027417">
    <property type="entry name" value="P-loop_NTPase"/>
</dbReference>
<dbReference type="InterPro" id="IPR050319">
    <property type="entry name" value="ABC_transp_ATP-bind"/>
</dbReference>
<dbReference type="PANTHER" id="PTHR43776:SF7">
    <property type="entry name" value="D,D-DIPEPTIDE TRANSPORT ATP-BINDING PROTEIN DDPF-RELATED"/>
    <property type="match status" value="1"/>
</dbReference>
<dbReference type="InterPro" id="IPR003593">
    <property type="entry name" value="AAA+_ATPase"/>
</dbReference>
<keyword evidence="2" id="KW-0813">Transport</keyword>
<keyword evidence="3" id="KW-0547">Nucleotide-binding</keyword>
<dbReference type="PROSITE" id="PS00211">
    <property type="entry name" value="ABC_TRANSPORTER_1"/>
    <property type="match status" value="1"/>
</dbReference>
<evidence type="ECO:0000256" key="4">
    <source>
        <dbReference type="ARBA" id="ARBA00022840"/>
    </source>
</evidence>
<sequence>MTIREEEIKNLKSGRNLISKDEDDVILHVEDLKTYYPILGGLFKRKIGEVKAVDSVSFKLSKKKTLGLVGESGCGKTTIGNTILNLVPNTAGKIFYEDRRIDPRRIQGLYEKLIKRIKSLYIAWVNNIYREKSEEYDNFFTRMPLWIRKLYKRVKRKGKEIYEDLHIVKLFRKKIQMVFQDPDSSLNPRWKIVNIIGEPLRILEGMTKRRKIRHEVLKLLETVSMKAEHLDRYPHEFSGGQKQRIVIARALACNPEIIILDEPTSALDVSVQAQILNLLKNLQKKFGLSYLFITHDLSVVQHIADEIKVMYLGKFVEGGKIEEVFYNPIHPYTRALLSARPTFDPSSKQNRIILEGDVPSPINPPSGCAFHPRCQEKGEKVGCGIDSPRKISLGGTHYMMCLPFKKEPKSYKGMEF</sequence>
<accession>A0A0F9D8J4</accession>
<reference evidence="6" key="1">
    <citation type="journal article" date="2015" name="Nature">
        <title>Complex archaea that bridge the gap between prokaryotes and eukaryotes.</title>
        <authorList>
            <person name="Spang A."/>
            <person name="Saw J.H."/>
            <person name="Jorgensen S.L."/>
            <person name="Zaremba-Niedzwiedzka K."/>
            <person name="Martijn J."/>
            <person name="Lind A.E."/>
            <person name="van Eijk R."/>
            <person name="Schleper C."/>
            <person name="Guy L."/>
            <person name="Ettema T.J."/>
        </authorList>
    </citation>
    <scope>NUCLEOTIDE SEQUENCE</scope>
</reference>
<dbReference type="SUPFAM" id="SSF52540">
    <property type="entry name" value="P-loop containing nucleoside triphosphate hydrolases"/>
    <property type="match status" value="2"/>
</dbReference>
<evidence type="ECO:0000313" key="6">
    <source>
        <dbReference type="EMBL" id="KKL57899.1"/>
    </source>
</evidence>
<dbReference type="GO" id="GO:0015833">
    <property type="term" value="P:peptide transport"/>
    <property type="evidence" value="ECO:0007669"/>
    <property type="project" value="InterPro"/>
</dbReference>
<comment type="caution">
    <text evidence="6">The sequence shown here is derived from an EMBL/GenBank/DDBJ whole genome shotgun (WGS) entry which is preliminary data.</text>
</comment>
<dbReference type="PANTHER" id="PTHR43776">
    <property type="entry name" value="TRANSPORT ATP-BINDING PROTEIN"/>
    <property type="match status" value="1"/>
</dbReference>
<dbReference type="Pfam" id="PF00005">
    <property type="entry name" value="ABC_tran"/>
    <property type="match status" value="2"/>
</dbReference>
<organism evidence="6">
    <name type="scientific">marine sediment metagenome</name>
    <dbReference type="NCBI Taxonomy" id="412755"/>
    <lineage>
        <taxon>unclassified sequences</taxon>
        <taxon>metagenomes</taxon>
        <taxon>ecological metagenomes</taxon>
    </lineage>
</organism>
<dbReference type="InterPro" id="IPR013563">
    <property type="entry name" value="Oligopep_ABC_C"/>
</dbReference>
<comment type="similarity">
    <text evidence="1">Belongs to the ABC transporter superfamily.</text>
</comment>
<dbReference type="GO" id="GO:0055085">
    <property type="term" value="P:transmembrane transport"/>
    <property type="evidence" value="ECO:0007669"/>
    <property type="project" value="UniProtKB-ARBA"/>
</dbReference>
<dbReference type="Pfam" id="PF08352">
    <property type="entry name" value="oligo_HPY"/>
    <property type="match status" value="1"/>
</dbReference>
<dbReference type="CDD" id="cd03257">
    <property type="entry name" value="ABC_NikE_OppD_transporters"/>
    <property type="match status" value="1"/>
</dbReference>
<dbReference type="InterPro" id="IPR017871">
    <property type="entry name" value="ABC_transporter-like_CS"/>
</dbReference>
<dbReference type="NCBIfam" id="TIGR01727">
    <property type="entry name" value="oligo_HPY"/>
    <property type="match status" value="1"/>
</dbReference>